<protein>
    <recommendedName>
        <fullName evidence="3">DUF4154 domain-containing protein</fullName>
    </recommendedName>
</protein>
<dbReference type="AlphaFoldDB" id="A0A370DL65"/>
<dbReference type="Pfam" id="PF13689">
    <property type="entry name" value="DUF4154"/>
    <property type="match status" value="1"/>
</dbReference>
<sequence length="192" mass="21685">MSCKLTLITTIRYKLKASVMALFLMLTLMVEPVCAELETQIRGLMLGQIPSFIYWPDISNHPETKTHFDLCILGKHPFGTLLDEIYSTKLIKTKPVHLHYINKINETNSCHLLFISASHKNELTNIIAVAQEHSILTVSETRGFSDHGVIVNFYNAKQKTRLAINHNSAKNSGFKISSRLLSISKITHPLID</sequence>
<accession>A0A370DL65</accession>
<dbReference type="EMBL" id="QFXC01000003">
    <property type="protein sequence ID" value="RDH85649.1"/>
    <property type="molecule type" value="Genomic_DNA"/>
</dbReference>
<evidence type="ECO:0000313" key="1">
    <source>
        <dbReference type="EMBL" id="RDH85649.1"/>
    </source>
</evidence>
<proteinExistence type="predicted"/>
<dbReference type="Proteomes" id="UP000254266">
    <property type="component" value="Unassembled WGS sequence"/>
</dbReference>
<reference evidence="1 2" key="1">
    <citation type="journal article" date="2018" name="ISME J.">
        <title>Endosymbiont genomes yield clues of tubeworm success.</title>
        <authorList>
            <person name="Li Y."/>
            <person name="Liles M.R."/>
            <person name="Halanych K.M."/>
        </authorList>
    </citation>
    <scope>NUCLEOTIDE SEQUENCE [LARGE SCALE GENOMIC DNA]</scope>
    <source>
        <strain evidence="1">A1464</strain>
    </source>
</reference>
<comment type="caution">
    <text evidence="1">The sequence shown here is derived from an EMBL/GenBank/DDBJ whole genome shotgun (WGS) entry which is preliminary data.</text>
</comment>
<keyword evidence="2" id="KW-1185">Reference proteome</keyword>
<organism evidence="1 2">
    <name type="scientific">endosymbiont of Galathealinum brachiosum</name>
    <dbReference type="NCBI Taxonomy" id="2200906"/>
    <lineage>
        <taxon>Bacteria</taxon>
        <taxon>Pseudomonadati</taxon>
        <taxon>Pseudomonadota</taxon>
        <taxon>Gammaproteobacteria</taxon>
        <taxon>sulfur-oxidizing symbionts</taxon>
    </lineage>
</organism>
<evidence type="ECO:0008006" key="3">
    <source>
        <dbReference type="Google" id="ProtNLM"/>
    </source>
</evidence>
<gene>
    <name evidence="1" type="ORF">DIZ80_01585</name>
</gene>
<dbReference type="InterPro" id="IPR025293">
    <property type="entry name" value="YfiR/HmsC-like"/>
</dbReference>
<evidence type="ECO:0000313" key="2">
    <source>
        <dbReference type="Proteomes" id="UP000254266"/>
    </source>
</evidence>
<name>A0A370DL65_9GAMM</name>